<dbReference type="EMBL" id="QTJR01000005">
    <property type="protein sequence ID" value="RDY67362.1"/>
    <property type="molecule type" value="Genomic_DNA"/>
</dbReference>
<gene>
    <name evidence="8" type="ORF">DX912_08765</name>
</gene>
<accession>A0A3D8VD50</accession>
<dbReference type="InterPro" id="IPR002758">
    <property type="entry name" value="Cation_antiport_E"/>
</dbReference>
<keyword evidence="6 7" id="KW-0472">Membrane</keyword>
<comment type="subcellular location">
    <subcellularLocation>
        <location evidence="1">Cell membrane</location>
        <topology evidence="1">Multi-pass membrane protein</topology>
    </subcellularLocation>
</comment>
<evidence type="ECO:0000313" key="9">
    <source>
        <dbReference type="Proteomes" id="UP000256829"/>
    </source>
</evidence>
<dbReference type="GO" id="GO:0005886">
    <property type="term" value="C:plasma membrane"/>
    <property type="evidence" value="ECO:0007669"/>
    <property type="project" value="UniProtKB-SubCell"/>
</dbReference>
<evidence type="ECO:0000256" key="2">
    <source>
        <dbReference type="ARBA" id="ARBA00006228"/>
    </source>
</evidence>
<dbReference type="Pfam" id="PF01899">
    <property type="entry name" value="MNHE"/>
    <property type="match status" value="1"/>
</dbReference>
<name>A0A3D8VD50_9GAMM</name>
<keyword evidence="4 7" id="KW-0812">Transmembrane</keyword>
<comment type="similarity">
    <text evidence="2">Belongs to the CPA3 antiporters (TC 2.A.63) subunit E family.</text>
</comment>
<evidence type="ECO:0000313" key="8">
    <source>
        <dbReference type="EMBL" id="RDY67362.1"/>
    </source>
</evidence>
<evidence type="ECO:0000256" key="7">
    <source>
        <dbReference type="SAM" id="Phobius"/>
    </source>
</evidence>
<dbReference type="PANTHER" id="PTHR34584">
    <property type="entry name" value="NA(+)/H(+) ANTIPORTER SUBUNIT E1"/>
    <property type="match status" value="1"/>
</dbReference>
<evidence type="ECO:0000256" key="1">
    <source>
        <dbReference type="ARBA" id="ARBA00004651"/>
    </source>
</evidence>
<feature type="transmembrane region" description="Helical" evidence="7">
    <location>
        <begin position="30"/>
        <end position="51"/>
    </location>
</feature>
<feature type="transmembrane region" description="Helical" evidence="7">
    <location>
        <begin position="7"/>
        <end position="24"/>
    </location>
</feature>
<feature type="transmembrane region" description="Helical" evidence="7">
    <location>
        <begin position="107"/>
        <end position="129"/>
    </location>
</feature>
<evidence type="ECO:0000256" key="3">
    <source>
        <dbReference type="ARBA" id="ARBA00022475"/>
    </source>
</evidence>
<evidence type="ECO:0000256" key="4">
    <source>
        <dbReference type="ARBA" id="ARBA00022692"/>
    </source>
</evidence>
<comment type="caution">
    <text evidence="8">The sequence shown here is derived from an EMBL/GenBank/DDBJ whole genome shotgun (WGS) entry which is preliminary data.</text>
</comment>
<evidence type="ECO:0000256" key="6">
    <source>
        <dbReference type="ARBA" id="ARBA00023136"/>
    </source>
</evidence>
<dbReference type="GO" id="GO:0008324">
    <property type="term" value="F:monoatomic cation transmembrane transporter activity"/>
    <property type="evidence" value="ECO:0007669"/>
    <property type="project" value="InterPro"/>
</dbReference>
<proteinExistence type="inferred from homology"/>
<keyword evidence="9" id="KW-1185">Reference proteome</keyword>
<dbReference type="PIRSF" id="PIRSF019239">
    <property type="entry name" value="MrpE"/>
    <property type="match status" value="1"/>
</dbReference>
<keyword evidence="3" id="KW-1003">Cell membrane</keyword>
<dbReference type="Proteomes" id="UP000256829">
    <property type="component" value="Unassembled WGS sequence"/>
</dbReference>
<dbReference type="RefSeq" id="WP_115842129.1">
    <property type="nucleotide sequence ID" value="NZ_CP183976.1"/>
</dbReference>
<keyword evidence="5 7" id="KW-1133">Transmembrane helix</keyword>
<dbReference type="PANTHER" id="PTHR34584:SF1">
    <property type="entry name" value="NA(+)_H(+) ANTIPORTER SUBUNIT E1"/>
    <property type="match status" value="1"/>
</dbReference>
<evidence type="ECO:0000256" key="5">
    <source>
        <dbReference type="ARBA" id="ARBA00022989"/>
    </source>
</evidence>
<dbReference type="AlphaFoldDB" id="A0A3D8VD50"/>
<dbReference type="NCBIfam" id="NF006520">
    <property type="entry name" value="PRK08965.1-4"/>
    <property type="match status" value="1"/>
</dbReference>
<protein>
    <submittedName>
        <fullName evidence="8">Na+/H+ antiporter subunit E</fullName>
    </submittedName>
</protein>
<sequence length="164" mass="18266">MTVLRRLLPSPALSVALLAIWLLLARSASAGHIVLGLIVAIGVPVLVSSFWPPSRARHPFAILRYTLLICGDVVHSNLVVAWGVVRWRWHRPAHRFVVIPLDLRDPVGLAVLSMVTTVVPGTVWSELAVDRSAMLLHVWDAPDEADFVARFKARYEAPLREIFE</sequence>
<feature type="transmembrane region" description="Helical" evidence="7">
    <location>
        <begin position="63"/>
        <end position="87"/>
    </location>
</feature>
<organism evidence="8 9">
    <name type="scientific">Lysobacter soli</name>
    <dbReference type="NCBI Taxonomy" id="453783"/>
    <lineage>
        <taxon>Bacteria</taxon>
        <taxon>Pseudomonadati</taxon>
        <taxon>Pseudomonadota</taxon>
        <taxon>Gammaproteobacteria</taxon>
        <taxon>Lysobacterales</taxon>
        <taxon>Lysobacteraceae</taxon>
        <taxon>Lysobacter</taxon>
    </lineage>
</organism>
<reference evidence="8 9" key="1">
    <citation type="submission" date="2018-08" db="EMBL/GenBank/DDBJ databases">
        <title>Lysobacter soli KCTC 22011, whole genome shotgun sequence.</title>
        <authorList>
            <person name="Zhang X."/>
            <person name="Feng G."/>
            <person name="Zhu H."/>
        </authorList>
    </citation>
    <scope>NUCLEOTIDE SEQUENCE [LARGE SCALE GENOMIC DNA]</scope>
    <source>
        <strain evidence="8 9">KCTC 22011</strain>
    </source>
</reference>